<comment type="subcellular location">
    <subcellularLocation>
        <location evidence="1">Cell envelope</location>
    </subcellularLocation>
</comment>
<dbReference type="InterPro" id="IPR032694">
    <property type="entry name" value="CopC/D"/>
</dbReference>
<keyword evidence="4" id="KW-0186">Copper</keyword>
<dbReference type="PATRIC" id="fig|1246995.3.peg.626"/>
<evidence type="ECO:0000313" key="8">
    <source>
        <dbReference type="EMBL" id="AGZ38911.1"/>
    </source>
</evidence>
<dbReference type="GO" id="GO:0006825">
    <property type="term" value="P:copper ion transport"/>
    <property type="evidence" value="ECO:0007669"/>
    <property type="project" value="InterPro"/>
</dbReference>
<sequence>MRLVRSVAAALVAATLAVLAGGPAWAHNSLVEAAPKKDAKLAKAPAEIRLKFIQKLDGRYMTIVVSDEAKQKVAVSAPKADGKVGSVTFSEPLPNGVYTVAYRVVSQDGHAVQGAYSFTVQAAGASTPSAVAPTTASPVAPASAAPVPVALVEDKTATWWPVATIAVAVLLVGAGAFVLVRRRRS</sequence>
<feature type="chain" id="PRO_5004665733" evidence="6">
    <location>
        <begin position="27"/>
        <end position="185"/>
    </location>
</feature>
<evidence type="ECO:0000256" key="2">
    <source>
        <dbReference type="ARBA" id="ARBA00022723"/>
    </source>
</evidence>
<keyword evidence="5" id="KW-0472">Membrane</keyword>
<dbReference type="HOGENOM" id="CLU_087859_0_1_11"/>
<accession>U5VTC3</accession>
<dbReference type="GO" id="GO:0046688">
    <property type="term" value="P:response to copper ion"/>
    <property type="evidence" value="ECO:0007669"/>
    <property type="project" value="InterPro"/>
</dbReference>
<name>U5VTC3_9ACTN</name>
<reference evidence="8 9" key="1">
    <citation type="journal article" date="2014" name="J. Biotechnol.">
        <title>Complete genome sequence of the actinobacterium Actinoplanes friuliensis HAG 010964, producer of the lipopeptide antibiotic friulimycin.</title>
        <authorList>
            <person name="Ruckert C."/>
            <person name="Szczepanowski R."/>
            <person name="Albersmeier A."/>
            <person name="Goesmann A."/>
            <person name="Fischer N."/>
            <person name="Steinkamper A."/>
            <person name="Puhler A."/>
            <person name="Biener R."/>
            <person name="Schwartz D."/>
            <person name="Kalinowski J."/>
        </authorList>
    </citation>
    <scope>NUCLEOTIDE SEQUENCE [LARGE SCALE GENOMIC DNA]</scope>
    <source>
        <strain evidence="8 9">DSM 7358</strain>
    </source>
</reference>
<dbReference type="PANTHER" id="PTHR34820">
    <property type="entry name" value="INNER MEMBRANE PROTEIN YEBZ"/>
    <property type="match status" value="1"/>
</dbReference>
<dbReference type="EMBL" id="CP006272">
    <property type="protein sequence ID" value="AGZ38911.1"/>
    <property type="molecule type" value="Genomic_DNA"/>
</dbReference>
<evidence type="ECO:0000256" key="6">
    <source>
        <dbReference type="SAM" id="SignalP"/>
    </source>
</evidence>
<keyword evidence="5" id="KW-0812">Transmembrane</keyword>
<evidence type="ECO:0000313" key="9">
    <source>
        <dbReference type="Proteomes" id="UP000017746"/>
    </source>
</evidence>
<dbReference type="OrthoDB" id="5242236at2"/>
<dbReference type="GO" id="GO:0005507">
    <property type="term" value="F:copper ion binding"/>
    <property type="evidence" value="ECO:0007669"/>
    <property type="project" value="InterPro"/>
</dbReference>
<evidence type="ECO:0000259" key="7">
    <source>
        <dbReference type="Pfam" id="PF04234"/>
    </source>
</evidence>
<dbReference type="Pfam" id="PF04234">
    <property type="entry name" value="CopC"/>
    <property type="match status" value="1"/>
</dbReference>
<keyword evidence="3 6" id="KW-0732">Signal</keyword>
<dbReference type="Gene3D" id="2.60.40.1220">
    <property type="match status" value="1"/>
</dbReference>
<dbReference type="STRING" id="1246995.AFR_03110"/>
<dbReference type="SUPFAM" id="SSF81296">
    <property type="entry name" value="E set domains"/>
    <property type="match status" value="1"/>
</dbReference>
<dbReference type="KEGG" id="afs:AFR_03110"/>
<feature type="domain" description="CopC" evidence="7">
    <location>
        <begin position="27"/>
        <end position="120"/>
    </location>
</feature>
<evidence type="ECO:0000256" key="5">
    <source>
        <dbReference type="SAM" id="Phobius"/>
    </source>
</evidence>
<dbReference type="InterPro" id="IPR014755">
    <property type="entry name" value="Cu-Rt/internalin_Ig-like"/>
</dbReference>
<dbReference type="RefSeq" id="WP_023357854.1">
    <property type="nucleotide sequence ID" value="NC_022657.1"/>
</dbReference>
<gene>
    <name evidence="8" type="ORF">AFR_03110</name>
</gene>
<dbReference type="Proteomes" id="UP000017746">
    <property type="component" value="Chromosome"/>
</dbReference>
<evidence type="ECO:0000256" key="4">
    <source>
        <dbReference type="ARBA" id="ARBA00023008"/>
    </source>
</evidence>
<keyword evidence="5" id="KW-1133">Transmembrane helix</keyword>
<organism evidence="8 9">
    <name type="scientific">Actinoplanes friuliensis DSM 7358</name>
    <dbReference type="NCBI Taxonomy" id="1246995"/>
    <lineage>
        <taxon>Bacteria</taxon>
        <taxon>Bacillati</taxon>
        <taxon>Actinomycetota</taxon>
        <taxon>Actinomycetes</taxon>
        <taxon>Micromonosporales</taxon>
        <taxon>Micromonosporaceae</taxon>
        <taxon>Actinoplanes</taxon>
    </lineage>
</organism>
<proteinExistence type="predicted"/>
<dbReference type="GO" id="GO:0005886">
    <property type="term" value="C:plasma membrane"/>
    <property type="evidence" value="ECO:0007669"/>
    <property type="project" value="TreeGrafter"/>
</dbReference>
<dbReference type="InterPro" id="IPR007348">
    <property type="entry name" value="CopC_dom"/>
</dbReference>
<evidence type="ECO:0000256" key="1">
    <source>
        <dbReference type="ARBA" id="ARBA00004196"/>
    </source>
</evidence>
<dbReference type="GO" id="GO:0030313">
    <property type="term" value="C:cell envelope"/>
    <property type="evidence" value="ECO:0007669"/>
    <property type="project" value="UniProtKB-SubCell"/>
</dbReference>
<dbReference type="InterPro" id="IPR014756">
    <property type="entry name" value="Ig_E-set"/>
</dbReference>
<keyword evidence="2" id="KW-0479">Metal-binding</keyword>
<dbReference type="GO" id="GO:0042597">
    <property type="term" value="C:periplasmic space"/>
    <property type="evidence" value="ECO:0007669"/>
    <property type="project" value="InterPro"/>
</dbReference>
<keyword evidence="9" id="KW-1185">Reference proteome</keyword>
<dbReference type="PANTHER" id="PTHR34820:SF4">
    <property type="entry name" value="INNER MEMBRANE PROTEIN YEBZ"/>
    <property type="match status" value="1"/>
</dbReference>
<feature type="signal peptide" evidence="6">
    <location>
        <begin position="1"/>
        <end position="26"/>
    </location>
</feature>
<dbReference type="eggNOG" id="COG2372">
    <property type="taxonomic scope" value="Bacteria"/>
</dbReference>
<feature type="transmembrane region" description="Helical" evidence="5">
    <location>
        <begin position="159"/>
        <end position="180"/>
    </location>
</feature>
<dbReference type="AlphaFoldDB" id="U5VTC3"/>
<evidence type="ECO:0000256" key="3">
    <source>
        <dbReference type="ARBA" id="ARBA00022729"/>
    </source>
</evidence>
<protein>
    <submittedName>
        <fullName evidence="8">Putative copper resistance protein CopC</fullName>
    </submittedName>
</protein>